<dbReference type="Gene3D" id="1.25.40.20">
    <property type="entry name" value="Ankyrin repeat-containing domain"/>
    <property type="match status" value="3"/>
</dbReference>
<dbReference type="InterPro" id="IPR042479">
    <property type="entry name" value="Slf1"/>
</dbReference>
<feature type="repeat" description="ANK" evidence="1">
    <location>
        <begin position="215"/>
        <end position="239"/>
    </location>
</feature>
<accession>A0AA88XTR1</accession>
<organism evidence="4 5">
    <name type="scientific">Pinctada imbricata</name>
    <name type="common">Atlantic pearl-oyster</name>
    <name type="synonym">Pinctada martensii</name>
    <dbReference type="NCBI Taxonomy" id="66713"/>
    <lineage>
        <taxon>Eukaryota</taxon>
        <taxon>Metazoa</taxon>
        <taxon>Spiralia</taxon>
        <taxon>Lophotrochozoa</taxon>
        <taxon>Mollusca</taxon>
        <taxon>Bivalvia</taxon>
        <taxon>Autobranchia</taxon>
        <taxon>Pteriomorphia</taxon>
        <taxon>Pterioida</taxon>
        <taxon>Pterioidea</taxon>
        <taxon>Pteriidae</taxon>
        <taxon>Pinctada</taxon>
    </lineage>
</organism>
<comment type="caution">
    <text evidence="4">The sequence shown here is derived from an EMBL/GenBank/DDBJ whole genome shotgun (WGS) entry which is preliminary data.</text>
</comment>
<dbReference type="InterPro" id="IPR002110">
    <property type="entry name" value="Ankyrin_rpt"/>
</dbReference>
<dbReference type="EMBL" id="VSWD01000010">
    <property type="protein sequence ID" value="KAK3091593.1"/>
    <property type="molecule type" value="Genomic_DNA"/>
</dbReference>
<dbReference type="GO" id="GO:0005634">
    <property type="term" value="C:nucleus"/>
    <property type="evidence" value="ECO:0007669"/>
    <property type="project" value="TreeGrafter"/>
</dbReference>
<sequence>MSPSHLQLVLLCIQSPVICLHVCCTLLANMDDYLILGEITVNDITLADIVAKYLYLLPKVNKGSVENEIKSPHSKIRKNCTETKSNCATAVNGKRRLSLKTVPTKSVLTEINGKPDIVHKGPNINKRNFRGETALHTACIRNNVNKVKELLKIPGVDVNVKDNAGWTPLHEACNHGHVDCVRELLQFVPAKTVKEYFGTDSVKAHKVDLLACTDELITPLHDAVLNNRTEVCRLLLQHGGLRSADCCYSMEVSTYSLHDAVLNNRTKVCRLLLQHGGSSLLECRTVRGFTPLDLAQTDELHELLSSYQSTDHELSLSCSQESTQSETPGEPSDFLYNHVLEEGTNRNYTSRQDTAKYIILVTTVIKSYLRALDDQKSVTNTQNRAENLKPNQQTQSSPERCNMESENEIVDKSVCRHKRDWKILRKLRKYVVRFENHIGRIAHPDDLPWLKQQLLSLYCYTERYTNNHRSVSAM</sequence>
<reference evidence="4" key="1">
    <citation type="submission" date="2019-08" db="EMBL/GenBank/DDBJ databases">
        <title>The improved chromosome-level genome for the pearl oyster Pinctada fucata martensii using PacBio sequencing and Hi-C.</title>
        <authorList>
            <person name="Zheng Z."/>
        </authorList>
    </citation>
    <scope>NUCLEOTIDE SEQUENCE</scope>
    <source>
        <strain evidence="4">ZZ-2019</strain>
        <tissue evidence="4">Adductor muscle</tissue>
    </source>
</reference>
<feature type="region of interest" description="Disordered" evidence="2">
    <location>
        <begin position="379"/>
        <end position="405"/>
    </location>
</feature>
<keyword evidence="3" id="KW-0732">Signal</keyword>
<dbReference type="GO" id="GO:1990166">
    <property type="term" value="P:protein localization to site of double-strand break"/>
    <property type="evidence" value="ECO:0007669"/>
    <property type="project" value="TreeGrafter"/>
</dbReference>
<gene>
    <name evidence="4" type="ORF">FSP39_021015</name>
</gene>
<dbReference type="Pfam" id="PF12796">
    <property type="entry name" value="Ank_2"/>
    <property type="match status" value="2"/>
</dbReference>
<dbReference type="PANTHER" id="PTHR46677:SF1">
    <property type="entry name" value="SMC5-SMC6 COMPLEX LOCALIZATION FACTOR PROTEIN 1"/>
    <property type="match status" value="1"/>
</dbReference>
<dbReference type="SUPFAM" id="SSF48403">
    <property type="entry name" value="Ankyrin repeat"/>
    <property type="match status" value="1"/>
</dbReference>
<keyword evidence="5" id="KW-1185">Reference proteome</keyword>
<dbReference type="SMART" id="SM00248">
    <property type="entry name" value="ANK"/>
    <property type="match status" value="4"/>
</dbReference>
<keyword evidence="1" id="KW-0040">ANK repeat</keyword>
<proteinExistence type="predicted"/>
<feature type="chain" id="PRO_5041646901" evidence="3">
    <location>
        <begin position="20"/>
        <end position="474"/>
    </location>
</feature>
<evidence type="ECO:0000256" key="2">
    <source>
        <dbReference type="SAM" id="MobiDB-lite"/>
    </source>
</evidence>
<dbReference type="PROSITE" id="PS50297">
    <property type="entry name" value="ANK_REP_REGION"/>
    <property type="match status" value="3"/>
</dbReference>
<dbReference type="Proteomes" id="UP001186944">
    <property type="component" value="Unassembled WGS sequence"/>
</dbReference>
<feature type="repeat" description="ANK" evidence="1">
    <location>
        <begin position="130"/>
        <end position="163"/>
    </location>
</feature>
<evidence type="ECO:0000313" key="5">
    <source>
        <dbReference type="Proteomes" id="UP001186944"/>
    </source>
</evidence>
<dbReference type="GO" id="GO:0006974">
    <property type="term" value="P:DNA damage response"/>
    <property type="evidence" value="ECO:0007669"/>
    <property type="project" value="TreeGrafter"/>
</dbReference>
<protein>
    <submittedName>
        <fullName evidence="4">Uncharacterized protein</fullName>
    </submittedName>
</protein>
<name>A0AA88XTR1_PINIB</name>
<evidence type="ECO:0000313" key="4">
    <source>
        <dbReference type="EMBL" id="KAK3091593.1"/>
    </source>
</evidence>
<dbReference type="PANTHER" id="PTHR46677">
    <property type="entry name" value="SMC5-SMC6 COMPLEX LOCALIZATION FACTOR PROTEIN 1"/>
    <property type="match status" value="1"/>
</dbReference>
<feature type="compositionally biased region" description="Polar residues" evidence="2">
    <location>
        <begin position="379"/>
        <end position="399"/>
    </location>
</feature>
<feature type="repeat" description="ANK" evidence="1">
    <location>
        <begin position="164"/>
        <end position="186"/>
    </location>
</feature>
<dbReference type="GO" id="GO:0035861">
    <property type="term" value="C:site of double-strand break"/>
    <property type="evidence" value="ECO:0007669"/>
    <property type="project" value="TreeGrafter"/>
</dbReference>
<feature type="signal peptide" evidence="3">
    <location>
        <begin position="1"/>
        <end position="19"/>
    </location>
</feature>
<dbReference type="GO" id="GO:2000781">
    <property type="term" value="P:positive regulation of double-strand break repair"/>
    <property type="evidence" value="ECO:0007669"/>
    <property type="project" value="InterPro"/>
</dbReference>
<evidence type="ECO:0000256" key="1">
    <source>
        <dbReference type="PROSITE-ProRule" id="PRU00023"/>
    </source>
</evidence>
<dbReference type="InterPro" id="IPR036770">
    <property type="entry name" value="Ankyrin_rpt-contain_sf"/>
</dbReference>
<dbReference type="PROSITE" id="PS50088">
    <property type="entry name" value="ANK_REPEAT"/>
    <property type="match status" value="3"/>
</dbReference>
<dbReference type="AlphaFoldDB" id="A0AA88XTR1"/>
<evidence type="ECO:0000256" key="3">
    <source>
        <dbReference type="SAM" id="SignalP"/>
    </source>
</evidence>